<reference evidence="1 2" key="1">
    <citation type="journal article" date="2013" name="Genome Biol.">
        <title>The genome sequence of the most widely cultivated cacao type and its use to identify candidate genes regulating pod color.</title>
        <authorList>
            <person name="Motamayor J.C."/>
            <person name="Mockaitis K."/>
            <person name="Schmutz J."/>
            <person name="Haiminen N."/>
            <person name="Iii D.L."/>
            <person name="Cornejo O."/>
            <person name="Findley S.D."/>
            <person name="Zheng P."/>
            <person name="Utro F."/>
            <person name="Royaert S."/>
            <person name="Saski C."/>
            <person name="Jenkins J."/>
            <person name="Podicheti R."/>
            <person name="Zhao M."/>
            <person name="Scheffler B.E."/>
            <person name="Stack J.C."/>
            <person name="Feltus F.A."/>
            <person name="Mustiga G.M."/>
            <person name="Amores F."/>
            <person name="Phillips W."/>
            <person name="Marelli J.P."/>
            <person name="May G.D."/>
            <person name="Shapiro H."/>
            <person name="Ma J."/>
            <person name="Bustamante C.D."/>
            <person name="Schnell R.J."/>
            <person name="Main D."/>
            <person name="Gilbert D."/>
            <person name="Parida L."/>
            <person name="Kuhn D.N."/>
        </authorList>
    </citation>
    <scope>NUCLEOTIDE SEQUENCE [LARGE SCALE GENOMIC DNA]</scope>
    <source>
        <strain evidence="2">cv. Matina 1-6</strain>
    </source>
</reference>
<dbReference type="InterPro" id="IPR050871">
    <property type="entry name" value="26S_Proteasome/COP9_Components"/>
</dbReference>
<dbReference type="PANTHER" id="PTHR10678">
    <property type="entry name" value="26S PROTEASOME NON-ATPASE REGULATORY SUBUNIT 11/COP9 SIGNALOSOME COMPLEX SUBUNIT 2"/>
    <property type="match status" value="1"/>
</dbReference>
<proteinExistence type="predicted"/>
<dbReference type="HOGENOM" id="CLU_2241535_0_0_1"/>
<dbReference type="Gramene" id="EOY29148">
    <property type="protein sequence ID" value="EOY29148"/>
    <property type="gene ID" value="TCM_046899"/>
</dbReference>
<gene>
    <name evidence="1" type="ORF">TCM_046899</name>
</gene>
<dbReference type="eggNOG" id="KOG1463">
    <property type="taxonomic scope" value="Eukaryota"/>
</dbReference>
<sequence>MENKEYSGALALLTGLVKELRRLEDKLLMDIDLLEDLQSGILHAEEKDYKTAYSYFFETFESFNALEDRRAVFSLWLIEPFSRVEIAYIAELIDLTIDHVKKKLS</sequence>
<dbReference type="InParanoid" id="A0A061GID2"/>
<dbReference type="STRING" id="3641.A0A061GID2"/>
<keyword evidence="2" id="KW-1185">Reference proteome</keyword>
<organism evidence="1 2">
    <name type="scientific">Theobroma cacao</name>
    <name type="common">Cacao</name>
    <name type="synonym">Cocoa</name>
    <dbReference type="NCBI Taxonomy" id="3641"/>
    <lineage>
        <taxon>Eukaryota</taxon>
        <taxon>Viridiplantae</taxon>
        <taxon>Streptophyta</taxon>
        <taxon>Embryophyta</taxon>
        <taxon>Tracheophyta</taxon>
        <taxon>Spermatophyta</taxon>
        <taxon>Magnoliopsida</taxon>
        <taxon>eudicotyledons</taxon>
        <taxon>Gunneridae</taxon>
        <taxon>Pentapetalae</taxon>
        <taxon>rosids</taxon>
        <taxon>malvids</taxon>
        <taxon>Malvales</taxon>
        <taxon>Malvaceae</taxon>
        <taxon>Byttnerioideae</taxon>
        <taxon>Theobroma</taxon>
    </lineage>
</organism>
<name>A0A061GID2_THECC</name>
<dbReference type="AlphaFoldDB" id="A0A061GID2"/>
<dbReference type="Gene3D" id="1.25.40.570">
    <property type="match status" value="2"/>
</dbReference>
<dbReference type="Proteomes" id="UP000026915">
    <property type="component" value="Chromosome 9"/>
</dbReference>
<accession>A0A061GID2</accession>
<evidence type="ECO:0000313" key="1">
    <source>
        <dbReference type="EMBL" id="EOY29148.1"/>
    </source>
</evidence>
<protein>
    <submittedName>
        <fullName evidence="1">Uncharacterized protein</fullName>
    </submittedName>
</protein>
<evidence type="ECO:0000313" key="2">
    <source>
        <dbReference type="Proteomes" id="UP000026915"/>
    </source>
</evidence>
<dbReference type="EMBL" id="CM001887">
    <property type="protein sequence ID" value="EOY29148.1"/>
    <property type="molecule type" value="Genomic_DNA"/>
</dbReference>